<gene>
    <name evidence="1" type="ORF">E5331_08375</name>
</gene>
<dbReference type="Proteomes" id="UP000306319">
    <property type="component" value="Unassembled WGS sequence"/>
</dbReference>
<organism evidence="1 2">
    <name type="scientific">Lepagella muris</name>
    <dbReference type="NCBI Taxonomy" id="3032870"/>
    <lineage>
        <taxon>Bacteria</taxon>
        <taxon>Pseudomonadati</taxon>
        <taxon>Bacteroidota</taxon>
        <taxon>Bacteroidia</taxon>
        <taxon>Bacteroidales</taxon>
        <taxon>Muribaculaceae</taxon>
        <taxon>Lepagella</taxon>
    </lineage>
</organism>
<protein>
    <submittedName>
        <fullName evidence="1">Uncharacterized protein</fullName>
    </submittedName>
</protein>
<keyword evidence="2" id="KW-1185">Reference proteome</keyword>
<proteinExistence type="predicted"/>
<sequence>MEVFCVTVEYEGVRPSDNYTSFTLWATLEGARRALKQERKDILKKPGWSEDTIEADEDDRFSATIDEYYSESYNEVV</sequence>
<evidence type="ECO:0000313" key="2">
    <source>
        <dbReference type="Proteomes" id="UP000306319"/>
    </source>
</evidence>
<evidence type="ECO:0000313" key="1">
    <source>
        <dbReference type="EMBL" id="TGY79070.1"/>
    </source>
</evidence>
<accession>A0AC61RGL8</accession>
<name>A0AC61RGL8_9BACT</name>
<dbReference type="EMBL" id="SRYB01000009">
    <property type="protein sequence ID" value="TGY79070.1"/>
    <property type="molecule type" value="Genomic_DNA"/>
</dbReference>
<comment type="caution">
    <text evidence="1">The sequence shown here is derived from an EMBL/GenBank/DDBJ whole genome shotgun (WGS) entry which is preliminary data.</text>
</comment>
<reference evidence="1" key="1">
    <citation type="submission" date="2019-04" db="EMBL/GenBank/DDBJ databases">
        <title>Microbes associate with the intestines of laboratory mice.</title>
        <authorList>
            <person name="Navarre W."/>
            <person name="Wong E."/>
            <person name="Huang K."/>
            <person name="Tropini C."/>
            <person name="Ng K."/>
            <person name="Yu B."/>
        </authorList>
    </citation>
    <scope>NUCLEOTIDE SEQUENCE</scope>
    <source>
        <strain evidence="1">NM04_E33</strain>
    </source>
</reference>